<name>A0AAX2UIS5_9BACT</name>
<dbReference type="Proteomes" id="UP000306813">
    <property type="component" value="Unassembled WGS sequence"/>
</dbReference>
<dbReference type="AlphaFoldDB" id="A0AAX2UIS5"/>
<dbReference type="PROSITE" id="PS00018">
    <property type="entry name" value="EF_HAND_1"/>
    <property type="match status" value="1"/>
</dbReference>
<dbReference type="GeneID" id="52036834"/>
<proteinExistence type="predicted"/>
<dbReference type="RefSeq" id="WP_082199768.1">
    <property type="nucleotide sequence ID" value="NZ_CP020478.1"/>
</dbReference>
<sequence>MALDFSSTKFYFPLNSMVYKGLKADLESQSWENLKAIDENLKPLELDEKVKNAQSDMINVYFRDPITQNITNSALSTQSIEKLKDTFGGADFYQRKDGSYILGGDVEKFVSSWYGDIAYQRGYLAEDANGDGYLNKNELDETRSGFTPHGYFHLRKDKIIASNLSYVESYIKLNGIATAPDGVPENFKKAQVSLYNEGKFAAPTLALELDKTIKNDKDTDGLIIYKEILNKNEMRQQAMDLASYVIGGGTFDPTEGALTLLDLIIRDEEALKVFGKLAANDFDIESLSEEELKMLKQDFKEFFNENNEFDKEKFQKYYESLKEQFVDKSLNFLGLSKEDYQNGSLNLDFNKLSSVIKDIVSTFKEANTTPSNYGNLRLDLSL</sequence>
<dbReference type="KEGG" id="chv:CHELV3228_0927"/>
<evidence type="ECO:0008006" key="3">
    <source>
        <dbReference type="Google" id="ProtNLM"/>
    </source>
</evidence>
<protein>
    <recommendedName>
        <fullName evidence="3">EF-hand domain-containing protein</fullName>
    </recommendedName>
</protein>
<dbReference type="EMBL" id="VDBS01000062">
    <property type="protein sequence ID" value="TNB56036.1"/>
    <property type="molecule type" value="Genomic_DNA"/>
</dbReference>
<organism evidence="1 2">
    <name type="scientific">Campylobacter helveticus</name>
    <dbReference type="NCBI Taxonomy" id="28898"/>
    <lineage>
        <taxon>Bacteria</taxon>
        <taxon>Pseudomonadati</taxon>
        <taxon>Campylobacterota</taxon>
        <taxon>Epsilonproteobacteria</taxon>
        <taxon>Campylobacterales</taxon>
        <taxon>Campylobacteraceae</taxon>
        <taxon>Campylobacter</taxon>
    </lineage>
</organism>
<evidence type="ECO:0000313" key="2">
    <source>
        <dbReference type="Proteomes" id="UP000306813"/>
    </source>
</evidence>
<accession>A0AAX2UIS5</accession>
<gene>
    <name evidence="1" type="ORF">FDW42_08155</name>
</gene>
<reference evidence="1 2" key="1">
    <citation type="submission" date="2019-05" db="EMBL/GenBank/DDBJ databases">
        <title>Draft genomes of eight strains of Campylobacter helveticus isolated from cats and a dog in New Zealand.</title>
        <authorList>
            <person name="Bojanic K."/>
            <person name="Midwinter A.C."/>
            <person name="Biggs P.J."/>
            <person name="Acke E."/>
            <person name="Cornelius A.J."/>
            <person name="Marshall J.C."/>
        </authorList>
    </citation>
    <scope>NUCLEOTIDE SEQUENCE [LARGE SCALE GENOMIC DNA]</scope>
    <source>
        <strain evidence="1 2">ACP123b</strain>
    </source>
</reference>
<dbReference type="InterPro" id="IPR018247">
    <property type="entry name" value="EF_Hand_1_Ca_BS"/>
</dbReference>
<evidence type="ECO:0000313" key="1">
    <source>
        <dbReference type="EMBL" id="TNB56036.1"/>
    </source>
</evidence>
<comment type="caution">
    <text evidence="1">The sequence shown here is derived from an EMBL/GenBank/DDBJ whole genome shotgun (WGS) entry which is preliminary data.</text>
</comment>